<dbReference type="PANTHER" id="PTHR10519:SF20">
    <property type="entry name" value="G-PROTEIN COUPLED RECEPTOR 156-RELATED"/>
    <property type="match status" value="1"/>
</dbReference>
<gene>
    <name evidence="13" type="ORF">THAPSDRAFT_7839</name>
</gene>
<dbReference type="Pfam" id="PF22673">
    <property type="entry name" value="MCP-like_PDC_1"/>
    <property type="match status" value="1"/>
</dbReference>
<evidence type="ECO:0000256" key="11">
    <source>
        <dbReference type="SAM" id="SignalP"/>
    </source>
</evidence>
<keyword evidence="8" id="KW-0807">Transducer</keyword>
<proteinExistence type="predicted"/>
<sequence>MRTSYRHPSTFVLLPLLLPFATADFNFEVGRRIHERVSSFMDTPMTILLQTSRYRANEAFPDDMGASDRDHFLKLNDAFMETYPQFESIYYGLEDGVFAGHGFNEKVANYREPGHSGYVVSEEGDAGEEMQKHYVGCVNATSGEEMPCEMSVGGKFTECVNDCELIKCADEASQRDCEILGGGEVKEDCEANVKWCKNYIISEAPEGAKLGYITRNTHCINKNGVPSQKKGEIAQMGTTEFTNCYFLDGVTPVNRNLTGNYAYCGGNGMVCDNTFYGAYLSRDYDPRWRGWYIATKEIQKPNWSPPYPFFTTQAMGITFSLPIYSTLNDGRNEFAGVLAVDYTFTDLTKFLQTSYLNSTTVVAIFEKDDPYFIVATSTGSKGVSLVLKADSSRRCANVVTDDCIATRVPAAELAETEMDEVISNAFLRQQEAGFPEAELVTSRDTGKEFLYATQTKAFTIEDADLNWKIMIMIPVETEQADQIVPGDALFAVLVAVGVLGVLCCAGLAGLLVRNRKKREIVVSDWRFMSAFVGACGLLNASTLSFLGPNTDSLCLLRMWLVHWFFVLALSLLFVKTMRMYLLVGTRSGVRTISHTQTAKMALPFILLQTVILLIFTFVDPNKRREIVETEGSEIIHRYVCDHDTPAFFSAMMIYEGGLILVGCVLAFKTRNLRSEFNESKQIILAMYDTAVVASILLIVSNVVVTYQGQQRLLLAVGIFWTTCFACSVFVIPRWIQVRSRESSSSREGSTNRRTVVSGLSLPSNGVPEYKKRPSVASSDNNQHASNSSHLENVRVENEAKTKSEVNAATAEERASKVGFSIDSKSSLEENGESSEEKLPANACQGV</sequence>
<feature type="transmembrane region" description="Helical" evidence="10">
    <location>
        <begin position="646"/>
        <end position="667"/>
    </location>
</feature>
<evidence type="ECO:0000256" key="5">
    <source>
        <dbReference type="ARBA" id="ARBA00023136"/>
    </source>
</evidence>
<dbReference type="PANTHER" id="PTHR10519">
    <property type="entry name" value="GABA-B RECEPTOR"/>
    <property type="match status" value="1"/>
</dbReference>
<dbReference type="GeneID" id="7451023"/>
<dbReference type="PaxDb" id="35128-Thaps7839"/>
<dbReference type="HOGENOM" id="CLU_336967_0_0_1"/>
<dbReference type="GO" id="GO:0004888">
    <property type="term" value="F:transmembrane signaling receptor activity"/>
    <property type="evidence" value="ECO:0000318"/>
    <property type="project" value="GO_Central"/>
</dbReference>
<keyword evidence="6" id="KW-0675">Receptor</keyword>
<feature type="transmembrane region" description="Helical" evidence="10">
    <location>
        <begin position="712"/>
        <end position="735"/>
    </location>
</feature>
<dbReference type="InterPro" id="IPR002455">
    <property type="entry name" value="GPCR3_GABA-B"/>
</dbReference>
<keyword evidence="3 10" id="KW-1133">Transmembrane helix</keyword>
<accession>B8C7N6</accession>
<evidence type="ECO:0000256" key="1">
    <source>
        <dbReference type="ARBA" id="ARBA00004141"/>
    </source>
</evidence>
<keyword evidence="14" id="KW-1185">Reference proteome</keyword>
<dbReference type="CDD" id="cd12913">
    <property type="entry name" value="PDC1_MCP_like"/>
    <property type="match status" value="1"/>
</dbReference>
<evidence type="ECO:0000259" key="12">
    <source>
        <dbReference type="PROSITE" id="PS50259"/>
    </source>
</evidence>
<reference evidence="13 14" key="1">
    <citation type="journal article" date="2004" name="Science">
        <title>The genome of the diatom Thalassiosira pseudonana: ecology, evolution, and metabolism.</title>
        <authorList>
            <person name="Armbrust E.V."/>
            <person name="Berges J.A."/>
            <person name="Bowler C."/>
            <person name="Green B.R."/>
            <person name="Martinez D."/>
            <person name="Putnam N.H."/>
            <person name="Zhou S."/>
            <person name="Allen A.E."/>
            <person name="Apt K.E."/>
            <person name="Bechner M."/>
            <person name="Brzezinski M.A."/>
            <person name="Chaal B.K."/>
            <person name="Chiovitti A."/>
            <person name="Davis A.K."/>
            <person name="Demarest M.S."/>
            <person name="Detter J.C."/>
            <person name="Glavina T."/>
            <person name="Goodstein D."/>
            <person name="Hadi M.Z."/>
            <person name="Hellsten U."/>
            <person name="Hildebrand M."/>
            <person name="Jenkins B.D."/>
            <person name="Jurka J."/>
            <person name="Kapitonov V.V."/>
            <person name="Kroger N."/>
            <person name="Lau W.W."/>
            <person name="Lane T.W."/>
            <person name="Larimer F.W."/>
            <person name="Lippmeier J.C."/>
            <person name="Lucas S."/>
            <person name="Medina M."/>
            <person name="Montsant A."/>
            <person name="Obornik M."/>
            <person name="Parker M.S."/>
            <person name="Palenik B."/>
            <person name="Pazour G.J."/>
            <person name="Richardson P.M."/>
            <person name="Rynearson T.A."/>
            <person name="Saito M.A."/>
            <person name="Schwartz D.C."/>
            <person name="Thamatrakoln K."/>
            <person name="Valentin K."/>
            <person name="Vardi A."/>
            <person name="Wilkerson F.P."/>
            <person name="Rokhsar D.S."/>
        </authorList>
    </citation>
    <scope>NUCLEOTIDE SEQUENCE [LARGE SCALE GENOMIC DNA]</scope>
    <source>
        <strain evidence="13 14">CCMP1335</strain>
    </source>
</reference>
<evidence type="ECO:0000256" key="4">
    <source>
        <dbReference type="ARBA" id="ARBA00023040"/>
    </source>
</evidence>
<keyword evidence="11" id="KW-0732">Signal</keyword>
<feature type="chain" id="PRO_5002866329" description="G-protein coupled receptors family 3 profile domain-containing protein" evidence="11">
    <location>
        <begin position="24"/>
        <end position="846"/>
    </location>
</feature>
<keyword evidence="2 10" id="KW-0812">Transmembrane</keyword>
<protein>
    <recommendedName>
        <fullName evidence="12">G-protein coupled receptors family 3 profile domain-containing protein</fullName>
    </recommendedName>
</protein>
<evidence type="ECO:0000256" key="6">
    <source>
        <dbReference type="ARBA" id="ARBA00023170"/>
    </source>
</evidence>
<dbReference type="RefSeq" id="XP_002292162.1">
    <property type="nucleotide sequence ID" value="XM_002292126.1"/>
</dbReference>
<dbReference type="eggNOG" id="KOG1055">
    <property type="taxonomic scope" value="Eukaryota"/>
</dbReference>
<comment type="subcellular location">
    <subcellularLocation>
        <location evidence="1">Membrane</location>
        <topology evidence="1">Multi-pass membrane protein</topology>
    </subcellularLocation>
</comment>
<dbReference type="STRING" id="35128.B8C7N6"/>
<dbReference type="Proteomes" id="UP000001449">
    <property type="component" value="Chromosome 9"/>
</dbReference>
<feature type="transmembrane region" description="Helical" evidence="10">
    <location>
        <begin position="488"/>
        <end position="513"/>
    </location>
</feature>
<keyword evidence="7" id="KW-0325">Glycoprotein</keyword>
<name>B8C7N6_THAPS</name>
<evidence type="ECO:0000256" key="8">
    <source>
        <dbReference type="ARBA" id="ARBA00023224"/>
    </source>
</evidence>
<dbReference type="GO" id="GO:0038039">
    <property type="term" value="C:G protein-coupled receptor heterodimeric complex"/>
    <property type="evidence" value="ECO:0000318"/>
    <property type="project" value="GO_Central"/>
</dbReference>
<feature type="transmembrane region" description="Helical" evidence="10">
    <location>
        <begin position="687"/>
        <end position="706"/>
    </location>
</feature>
<dbReference type="GO" id="GO:0004965">
    <property type="term" value="F:G protein-coupled GABA receptor activity"/>
    <property type="evidence" value="ECO:0007669"/>
    <property type="project" value="InterPro"/>
</dbReference>
<evidence type="ECO:0000256" key="9">
    <source>
        <dbReference type="SAM" id="MobiDB-lite"/>
    </source>
</evidence>
<dbReference type="Pfam" id="PF00003">
    <property type="entry name" value="7tm_3"/>
    <property type="match status" value="1"/>
</dbReference>
<dbReference type="SUPFAM" id="SSF103190">
    <property type="entry name" value="Sensory domain-like"/>
    <property type="match status" value="1"/>
</dbReference>
<organism evidence="13 14">
    <name type="scientific">Thalassiosira pseudonana</name>
    <name type="common">Marine diatom</name>
    <name type="synonym">Cyclotella nana</name>
    <dbReference type="NCBI Taxonomy" id="35128"/>
    <lineage>
        <taxon>Eukaryota</taxon>
        <taxon>Sar</taxon>
        <taxon>Stramenopiles</taxon>
        <taxon>Ochrophyta</taxon>
        <taxon>Bacillariophyta</taxon>
        <taxon>Coscinodiscophyceae</taxon>
        <taxon>Thalassiosirophycidae</taxon>
        <taxon>Thalassiosirales</taxon>
        <taxon>Thalassiosiraceae</taxon>
        <taxon>Thalassiosira</taxon>
    </lineage>
</organism>
<evidence type="ECO:0000256" key="2">
    <source>
        <dbReference type="ARBA" id="ARBA00022692"/>
    </source>
</evidence>
<evidence type="ECO:0000313" key="14">
    <source>
        <dbReference type="Proteomes" id="UP000001449"/>
    </source>
</evidence>
<dbReference type="KEGG" id="tps:THAPSDRAFT_7839"/>
<feature type="region of interest" description="Disordered" evidence="9">
    <location>
        <begin position="741"/>
        <end position="846"/>
    </location>
</feature>
<keyword evidence="5 10" id="KW-0472">Membrane</keyword>
<evidence type="ECO:0000256" key="3">
    <source>
        <dbReference type="ARBA" id="ARBA00022989"/>
    </source>
</evidence>
<feature type="transmembrane region" description="Helical" evidence="10">
    <location>
        <begin position="601"/>
        <end position="618"/>
    </location>
</feature>
<feature type="compositionally biased region" description="Polar residues" evidence="9">
    <location>
        <begin position="775"/>
        <end position="790"/>
    </location>
</feature>
<feature type="signal peptide" evidence="11">
    <location>
        <begin position="1"/>
        <end position="23"/>
    </location>
</feature>
<feature type="compositionally biased region" description="Basic and acidic residues" evidence="9">
    <location>
        <begin position="791"/>
        <end position="803"/>
    </location>
</feature>
<reference evidence="13 14" key="2">
    <citation type="journal article" date="2008" name="Nature">
        <title>The Phaeodactylum genome reveals the evolutionary history of diatom genomes.</title>
        <authorList>
            <person name="Bowler C."/>
            <person name="Allen A.E."/>
            <person name="Badger J.H."/>
            <person name="Grimwood J."/>
            <person name="Jabbari K."/>
            <person name="Kuo A."/>
            <person name="Maheswari U."/>
            <person name="Martens C."/>
            <person name="Maumus F."/>
            <person name="Otillar R.P."/>
            <person name="Rayko E."/>
            <person name="Salamov A."/>
            <person name="Vandepoele K."/>
            <person name="Beszteri B."/>
            <person name="Gruber A."/>
            <person name="Heijde M."/>
            <person name="Katinka M."/>
            <person name="Mock T."/>
            <person name="Valentin K."/>
            <person name="Verret F."/>
            <person name="Berges J.A."/>
            <person name="Brownlee C."/>
            <person name="Cadoret J.P."/>
            <person name="Chiovitti A."/>
            <person name="Choi C.J."/>
            <person name="Coesel S."/>
            <person name="De Martino A."/>
            <person name="Detter J.C."/>
            <person name="Durkin C."/>
            <person name="Falciatore A."/>
            <person name="Fournet J."/>
            <person name="Haruta M."/>
            <person name="Huysman M.J."/>
            <person name="Jenkins B.D."/>
            <person name="Jiroutova K."/>
            <person name="Jorgensen R.E."/>
            <person name="Joubert Y."/>
            <person name="Kaplan A."/>
            <person name="Kroger N."/>
            <person name="Kroth P.G."/>
            <person name="La Roche J."/>
            <person name="Lindquist E."/>
            <person name="Lommer M."/>
            <person name="Martin-Jezequel V."/>
            <person name="Lopez P.J."/>
            <person name="Lucas S."/>
            <person name="Mangogna M."/>
            <person name="McGinnis K."/>
            <person name="Medlin L.K."/>
            <person name="Montsant A."/>
            <person name="Oudot-Le Secq M.P."/>
            <person name="Napoli C."/>
            <person name="Obornik M."/>
            <person name="Parker M.S."/>
            <person name="Petit J.L."/>
            <person name="Porcel B.M."/>
            <person name="Poulsen N."/>
            <person name="Robison M."/>
            <person name="Rychlewski L."/>
            <person name="Rynearson T.A."/>
            <person name="Schmutz J."/>
            <person name="Shapiro H."/>
            <person name="Siaut M."/>
            <person name="Stanley M."/>
            <person name="Sussman M.R."/>
            <person name="Taylor A.R."/>
            <person name="Vardi A."/>
            <person name="von Dassow P."/>
            <person name="Vyverman W."/>
            <person name="Willis A."/>
            <person name="Wyrwicz L.S."/>
            <person name="Rokhsar D.S."/>
            <person name="Weissenbach J."/>
            <person name="Armbrust E.V."/>
            <person name="Green B.R."/>
            <person name="Van de Peer Y."/>
            <person name="Grigoriev I.V."/>
        </authorList>
    </citation>
    <scope>NUCLEOTIDE SEQUENCE [LARGE SCALE GENOMIC DNA]</scope>
    <source>
        <strain evidence="13 14">CCMP1335</strain>
    </source>
</reference>
<evidence type="ECO:0000256" key="7">
    <source>
        <dbReference type="ARBA" id="ARBA00023180"/>
    </source>
</evidence>
<feature type="domain" description="G-protein coupled receptors family 3 profile" evidence="12">
    <location>
        <begin position="489"/>
        <end position="753"/>
    </location>
</feature>
<keyword evidence="4" id="KW-0297">G-protein coupled receptor</keyword>
<dbReference type="EMBL" id="CM000645">
    <property type="protein sequence ID" value="EED90137.1"/>
    <property type="molecule type" value="Genomic_DNA"/>
</dbReference>
<dbReference type="PROSITE" id="PS50259">
    <property type="entry name" value="G_PROTEIN_RECEP_F3_4"/>
    <property type="match status" value="1"/>
</dbReference>
<dbReference type="InParanoid" id="B8C7N6"/>
<dbReference type="InterPro" id="IPR029151">
    <property type="entry name" value="Sensor-like_sf"/>
</dbReference>
<evidence type="ECO:0000313" key="13">
    <source>
        <dbReference type="EMBL" id="EED90137.1"/>
    </source>
</evidence>
<evidence type="ECO:0000256" key="10">
    <source>
        <dbReference type="SAM" id="Phobius"/>
    </source>
</evidence>
<dbReference type="Gene3D" id="3.30.450.20">
    <property type="entry name" value="PAS domain"/>
    <property type="match status" value="1"/>
</dbReference>
<feature type="transmembrane region" description="Helical" evidence="10">
    <location>
        <begin position="525"/>
        <end position="547"/>
    </location>
</feature>
<dbReference type="AlphaFoldDB" id="B8C7N6"/>
<dbReference type="InterPro" id="IPR017978">
    <property type="entry name" value="GPCR_3_C"/>
</dbReference>
<feature type="compositionally biased region" description="Low complexity" evidence="9">
    <location>
        <begin position="745"/>
        <end position="754"/>
    </location>
</feature>
<feature type="transmembrane region" description="Helical" evidence="10">
    <location>
        <begin position="559"/>
        <end position="581"/>
    </location>
</feature>